<reference evidence="8" key="3">
    <citation type="submission" date="2022-06" db="UniProtKB">
        <authorList>
            <consortium name="EnsemblMetazoa"/>
        </authorList>
    </citation>
    <scope>IDENTIFICATION</scope>
</reference>
<dbReference type="GO" id="GO:0042274">
    <property type="term" value="P:ribosomal small subunit biogenesis"/>
    <property type="evidence" value="ECO:0007669"/>
    <property type="project" value="TreeGrafter"/>
</dbReference>
<dbReference type="PANTHER" id="PTHR14369:SF0">
    <property type="entry name" value="SURFEIT LOCUS PROTEIN 6"/>
    <property type="match status" value="1"/>
</dbReference>
<protein>
    <submittedName>
        <fullName evidence="7">Surfeit locus protein 6 -like protein</fullName>
    </submittedName>
</protein>
<keyword evidence="3" id="KW-0539">Nucleus</keyword>
<feature type="compositionally biased region" description="Low complexity" evidence="4">
    <location>
        <begin position="161"/>
        <end position="175"/>
    </location>
</feature>
<feature type="compositionally biased region" description="Basic and acidic residues" evidence="4">
    <location>
        <begin position="285"/>
        <end position="298"/>
    </location>
</feature>
<feature type="region of interest" description="Disordered" evidence="4">
    <location>
        <begin position="13"/>
        <end position="35"/>
    </location>
</feature>
<proteinExistence type="inferred from homology"/>
<name>A0A834RBL6_SARSC</name>
<evidence type="ECO:0000313" key="7">
    <source>
        <dbReference type="EMBL" id="KAF7493727.1"/>
    </source>
</evidence>
<reference evidence="9" key="1">
    <citation type="journal article" date="2020" name="PLoS Negl. Trop. Dis.">
        <title>High-quality nuclear genome for Sarcoptes scabiei-A critical resource for a neglected parasite.</title>
        <authorList>
            <person name="Korhonen P.K."/>
            <person name="Gasser R.B."/>
            <person name="Ma G."/>
            <person name="Wang T."/>
            <person name="Stroehlein A.J."/>
            <person name="Young N.D."/>
            <person name="Ang C.S."/>
            <person name="Fernando D.D."/>
            <person name="Lu H.C."/>
            <person name="Taylor S."/>
            <person name="Reynolds S.L."/>
            <person name="Mofiz E."/>
            <person name="Najaraj S.H."/>
            <person name="Gowda H."/>
            <person name="Madugundu A."/>
            <person name="Renuse S."/>
            <person name="Holt D."/>
            <person name="Pandey A."/>
            <person name="Papenfuss A.T."/>
            <person name="Fischer K."/>
        </authorList>
    </citation>
    <scope>NUCLEOTIDE SEQUENCE [LARGE SCALE GENOMIC DNA]</scope>
</reference>
<reference evidence="7" key="2">
    <citation type="submission" date="2020-01" db="EMBL/GenBank/DDBJ databases">
        <authorList>
            <person name="Korhonen P.K.K."/>
            <person name="Guangxu M.G."/>
            <person name="Wang T.W."/>
            <person name="Stroehlein A.J.S."/>
            <person name="Young N.D."/>
            <person name="Ang C.-S.A."/>
            <person name="Fernando D.W.F."/>
            <person name="Lu H.L."/>
            <person name="Taylor S.T."/>
            <person name="Ehtesham M.E.M."/>
            <person name="Najaraj S.H.N."/>
            <person name="Harsha G.H.G."/>
            <person name="Madugundu A.M."/>
            <person name="Renuse S.R."/>
            <person name="Holt D.H."/>
            <person name="Pandey A.P."/>
            <person name="Papenfuss A.P."/>
            <person name="Gasser R.B.G."/>
            <person name="Fischer K.F."/>
        </authorList>
    </citation>
    <scope>NUCLEOTIDE SEQUENCE</scope>
    <source>
        <strain evidence="7">SSS_KF_BRIS2020</strain>
    </source>
</reference>
<dbReference type="GO" id="GO:0042273">
    <property type="term" value="P:ribosomal large subunit biogenesis"/>
    <property type="evidence" value="ECO:0007669"/>
    <property type="project" value="TreeGrafter"/>
</dbReference>
<feature type="region of interest" description="Disordered" evidence="4">
    <location>
        <begin position="276"/>
        <end position="341"/>
    </location>
</feature>
<comment type="similarity">
    <text evidence="2">Belongs to the SURF6 family.</text>
</comment>
<feature type="region of interest" description="Disordered" evidence="4">
    <location>
        <begin position="140"/>
        <end position="178"/>
    </location>
</feature>
<dbReference type="EMBL" id="WVUK01000055">
    <property type="protein sequence ID" value="KAF7493727.1"/>
    <property type="molecule type" value="Genomic_DNA"/>
</dbReference>
<feature type="compositionally biased region" description="Basic and acidic residues" evidence="4">
    <location>
        <begin position="140"/>
        <end position="160"/>
    </location>
</feature>
<evidence type="ECO:0000256" key="2">
    <source>
        <dbReference type="ARBA" id="ARBA00005904"/>
    </source>
</evidence>
<dbReference type="AlphaFoldDB" id="A0A834RBL6"/>
<dbReference type="EnsemblMetazoa" id="SSS_7789s_mrna">
    <property type="protein sequence ID" value="KAF7493727.1"/>
    <property type="gene ID" value="SSS_7789"/>
</dbReference>
<feature type="domain" description="Ribosomal RNA-processing protein 14 N-terminal" evidence="6">
    <location>
        <begin position="43"/>
        <end position="98"/>
    </location>
</feature>
<evidence type="ECO:0000259" key="5">
    <source>
        <dbReference type="Pfam" id="PF04935"/>
    </source>
</evidence>
<gene>
    <name evidence="7" type="ORF">SSS_7789</name>
</gene>
<keyword evidence="9" id="KW-1185">Reference proteome</keyword>
<dbReference type="GO" id="GO:0005730">
    <property type="term" value="C:nucleolus"/>
    <property type="evidence" value="ECO:0007669"/>
    <property type="project" value="TreeGrafter"/>
</dbReference>
<feature type="domain" description="Ribosomal RNA-processing protein 14/surfeit locus protein 6 C-terminal" evidence="5">
    <location>
        <begin position="126"/>
        <end position="323"/>
    </location>
</feature>
<dbReference type="OrthoDB" id="444809at2759"/>
<evidence type="ECO:0000313" key="8">
    <source>
        <dbReference type="EnsemblMetazoa" id="KAF7493727.1"/>
    </source>
</evidence>
<dbReference type="Pfam" id="PF04935">
    <property type="entry name" value="SURF6"/>
    <property type="match status" value="1"/>
</dbReference>
<dbReference type="Pfam" id="PF15459">
    <property type="entry name" value="RRP14"/>
    <property type="match status" value="1"/>
</dbReference>
<dbReference type="InterPro" id="IPR029190">
    <property type="entry name" value="Rrp14/SURF6_C"/>
</dbReference>
<feature type="compositionally biased region" description="Basic residues" evidence="4">
    <location>
        <begin position="313"/>
        <end position="327"/>
    </location>
</feature>
<dbReference type="GO" id="GO:0003677">
    <property type="term" value="F:DNA binding"/>
    <property type="evidence" value="ECO:0007669"/>
    <property type="project" value="TreeGrafter"/>
</dbReference>
<dbReference type="PANTHER" id="PTHR14369">
    <property type="entry name" value="SURFEIT LOCUS PROTEIN 6"/>
    <property type="match status" value="1"/>
</dbReference>
<evidence type="ECO:0000256" key="4">
    <source>
        <dbReference type="SAM" id="MobiDB-lite"/>
    </source>
</evidence>
<evidence type="ECO:0000259" key="6">
    <source>
        <dbReference type="Pfam" id="PF15459"/>
    </source>
</evidence>
<feature type="compositionally biased region" description="Basic and acidic residues" evidence="4">
    <location>
        <begin position="330"/>
        <end position="341"/>
    </location>
</feature>
<comment type="subcellular location">
    <subcellularLocation>
        <location evidence="1">Nucleus</location>
    </subcellularLocation>
</comment>
<evidence type="ECO:0000256" key="3">
    <source>
        <dbReference type="ARBA" id="ARBA00023242"/>
    </source>
</evidence>
<dbReference type="GO" id="GO:0003723">
    <property type="term" value="F:RNA binding"/>
    <property type="evidence" value="ECO:0007669"/>
    <property type="project" value="TreeGrafter"/>
</dbReference>
<dbReference type="Proteomes" id="UP000070412">
    <property type="component" value="Unassembled WGS sequence"/>
</dbReference>
<accession>A0A834RBL6</accession>
<dbReference type="InterPro" id="IPR029188">
    <property type="entry name" value="Rrp14_N"/>
</dbReference>
<sequence>MIEKTGMKEMILNSEEMAANNLDEETEKSKNDSPKTIVSLDDIKSLDKYFQNLINLIPAKIYFNENEEIIDGLEKNKKRKFEHLKISTKSKQKRSRLDRDCNLTVSEVAKQYSLQSQKNVKLNKLRKKLSKRIKELKDLRTSNKNSKLNDEEIDSVEKSSPDFSTKTPKSPSKTPNILNKQGDLVFSRFDLNNQVDLIAEKAIDEDIRKNKKGKKSLKGLLFETKRNQEKISHLEQTSTEAASKFKEKILWKNVLEKSEGNKLRDDPKLIEKSLKKRKKIKQKRREAWEEKRKNLEKSKKFKQEKRQRNLDKRKQKKRDKKLKRLQAKGRIPDAKQNDSHL</sequence>
<evidence type="ECO:0000313" key="9">
    <source>
        <dbReference type="Proteomes" id="UP000070412"/>
    </source>
</evidence>
<organism evidence="7">
    <name type="scientific">Sarcoptes scabiei</name>
    <name type="common">Itch mite</name>
    <name type="synonym">Acarus scabiei</name>
    <dbReference type="NCBI Taxonomy" id="52283"/>
    <lineage>
        <taxon>Eukaryota</taxon>
        <taxon>Metazoa</taxon>
        <taxon>Ecdysozoa</taxon>
        <taxon>Arthropoda</taxon>
        <taxon>Chelicerata</taxon>
        <taxon>Arachnida</taxon>
        <taxon>Acari</taxon>
        <taxon>Acariformes</taxon>
        <taxon>Sarcoptiformes</taxon>
        <taxon>Astigmata</taxon>
        <taxon>Psoroptidia</taxon>
        <taxon>Sarcoptoidea</taxon>
        <taxon>Sarcoptidae</taxon>
        <taxon>Sarcoptinae</taxon>
        <taxon>Sarcoptes</taxon>
    </lineage>
</organism>
<evidence type="ECO:0000256" key="1">
    <source>
        <dbReference type="ARBA" id="ARBA00004123"/>
    </source>
</evidence>
<dbReference type="InterPro" id="IPR007019">
    <property type="entry name" value="SURF6"/>
</dbReference>